<dbReference type="PANTHER" id="PTHR45648:SF22">
    <property type="entry name" value="GDSL LIPASE_ACYLHYDROLASE FAMILY PROTEIN (AFU_ORTHOLOGUE AFUA_4G14700)"/>
    <property type="match status" value="1"/>
</dbReference>
<dbReference type="AlphaFoldDB" id="A0A1V6SVD7"/>
<organism evidence="3 4">
    <name type="scientific">Penicillium steckii</name>
    <dbReference type="NCBI Taxonomy" id="303698"/>
    <lineage>
        <taxon>Eukaryota</taxon>
        <taxon>Fungi</taxon>
        <taxon>Dikarya</taxon>
        <taxon>Ascomycota</taxon>
        <taxon>Pezizomycotina</taxon>
        <taxon>Eurotiomycetes</taxon>
        <taxon>Eurotiomycetidae</taxon>
        <taxon>Eurotiales</taxon>
        <taxon>Aspergillaceae</taxon>
        <taxon>Penicillium</taxon>
    </lineage>
</organism>
<dbReference type="Gene3D" id="3.40.50.1110">
    <property type="entry name" value="SGNH hydrolase"/>
    <property type="match status" value="1"/>
</dbReference>
<dbReference type="InterPro" id="IPR001087">
    <property type="entry name" value="GDSL"/>
</dbReference>
<reference evidence="4" key="1">
    <citation type="journal article" date="2017" name="Nat. Microbiol.">
        <title>Global analysis of biosynthetic gene clusters reveals vast potential of secondary metabolite production in Penicillium species.</title>
        <authorList>
            <person name="Nielsen J.C."/>
            <person name="Grijseels S."/>
            <person name="Prigent S."/>
            <person name="Ji B."/>
            <person name="Dainat J."/>
            <person name="Nielsen K.F."/>
            <person name="Frisvad J.C."/>
            <person name="Workman M."/>
            <person name="Nielsen J."/>
        </authorList>
    </citation>
    <scope>NUCLEOTIDE SEQUENCE [LARGE SCALE GENOMIC DNA]</scope>
    <source>
        <strain evidence="4">IBT 24891</strain>
    </source>
</reference>
<proteinExistence type="predicted"/>
<keyword evidence="1" id="KW-0378">Hydrolase</keyword>
<evidence type="ECO:0000313" key="3">
    <source>
        <dbReference type="EMBL" id="OQE17619.1"/>
    </source>
</evidence>
<dbReference type="CDD" id="cd01846">
    <property type="entry name" value="fatty_acyltransferase_like"/>
    <property type="match status" value="1"/>
</dbReference>
<evidence type="ECO:0000313" key="4">
    <source>
        <dbReference type="Proteomes" id="UP000191285"/>
    </source>
</evidence>
<accession>A0A1V6SVD7</accession>
<dbReference type="SUPFAM" id="SSF52266">
    <property type="entry name" value="SGNH hydrolase"/>
    <property type="match status" value="1"/>
</dbReference>
<name>A0A1V6SVD7_9EURO</name>
<evidence type="ECO:0000256" key="1">
    <source>
        <dbReference type="ARBA" id="ARBA00022801"/>
    </source>
</evidence>
<dbReference type="GO" id="GO:0016788">
    <property type="term" value="F:hydrolase activity, acting on ester bonds"/>
    <property type="evidence" value="ECO:0007669"/>
    <property type="project" value="InterPro"/>
</dbReference>
<evidence type="ECO:0008006" key="5">
    <source>
        <dbReference type="Google" id="ProtNLM"/>
    </source>
</evidence>
<dbReference type="Pfam" id="PF00657">
    <property type="entry name" value="Lipase_GDSL"/>
    <property type="match status" value="1"/>
</dbReference>
<dbReference type="Proteomes" id="UP000191285">
    <property type="component" value="Unassembled WGS sequence"/>
</dbReference>
<dbReference type="InterPro" id="IPR051058">
    <property type="entry name" value="GDSL_Est/Lipase"/>
</dbReference>
<gene>
    <name evidence="3" type="ORF">PENSTE_c020G03624</name>
</gene>
<keyword evidence="4" id="KW-1185">Reference proteome</keyword>
<sequence>MLHPFVCLAGAAMVAASPLAQRSPPTYFFTFGDSYSQTNFNVNGTQPSASNPMGNPALGTGTTGGGINWIGYLTTAENTSLVLNYNLAIGGATISNNLVPVAYEDMTSQVATFESSYSSKPASAPWSSEDTVFGFWIGINDIGNSFWKNESSVLVPTLMTQYESLVLDIYENGGRNFLFLNVPPTDRSPYFVEQGNETTTQLAAWIKAYNEGLVTMVRKLKSKHSDVQTVIYDTNTFMGKVLDNPGKYGFPANNCLDADGTSCVWWNDYHPGTKYHQLQAEDMKSHLTSLGPW</sequence>
<evidence type="ECO:0000256" key="2">
    <source>
        <dbReference type="SAM" id="SignalP"/>
    </source>
</evidence>
<feature type="signal peptide" evidence="2">
    <location>
        <begin position="1"/>
        <end position="16"/>
    </location>
</feature>
<dbReference type="InterPro" id="IPR036514">
    <property type="entry name" value="SGNH_hydro_sf"/>
</dbReference>
<feature type="chain" id="PRO_5012935294" description="SGNH hydrolase-type esterase domain-containing protein" evidence="2">
    <location>
        <begin position="17"/>
        <end position="293"/>
    </location>
</feature>
<protein>
    <recommendedName>
        <fullName evidence="5">SGNH hydrolase-type esterase domain-containing protein</fullName>
    </recommendedName>
</protein>
<dbReference type="EMBL" id="MLKD01000020">
    <property type="protein sequence ID" value="OQE17619.1"/>
    <property type="molecule type" value="Genomic_DNA"/>
</dbReference>
<keyword evidence="2" id="KW-0732">Signal</keyword>
<comment type="caution">
    <text evidence="3">The sequence shown here is derived from an EMBL/GenBank/DDBJ whole genome shotgun (WGS) entry which is preliminary data.</text>
</comment>
<dbReference type="OrthoDB" id="1600564at2759"/>
<dbReference type="PANTHER" id="PTHR45648">
    <property type="entry name" value="GDSL LIPASE/ACYLHYDROLASE FAMILY PROTEIN (AFU_ORTHOLOGUE AFUA_4G14700)"/>
    <property type="match status" value="1"/>
</dbReference>